<dbReference type="AlphaFoldDB" id="A0A9X6GBL0"/>
<proteinExistence type="predicted"/>
<dbReference type="RefSeq" id="WP_078188257.1">
    <property type="nucleotide sequence ID" value="NZ_MUAU01000497.1"/>
</dbReference>
<feature type="non-terminal residue" evidence="1">
    <location>
        <position position="127"/>
    </location>
</feature>
<comment type="caution">
    <text evidence="1">The sequence shown here is derived from an EMBL/GenBank/DDBJ whole genome shotgun (WGS) entry which is preliminary data.</text>
</comment>
<accession>A0A9X6GBL0</accession>
<organism evidence="1 2">
    <name type="scientific">Bacillus cereus</name>
    <dbReference type="NCBI Taxonomy" id="1396"/>
    <lineage>
        <taxon>Bacteria</taxon>
        <taxon>Bacillati</taxon>
        <taxon>Bacillota</taxon>
        <taxon>Bacilli</taxon>
        <taxon>Bacillales</taxon>
        <taxon>Bacillaceae</taxon>
        <taxon>Bacillus</taxon>
        <taxon>Bacillus cereus group</taxon>
    </lineage>
</organism>
<name>A0A9X6GBL0_BACCE</name>
<reference evidence="1 2" key="1">
    <citation type="submission" date="2017-01" db="EMBL/GenBank/DDBJ databases">
        <title>Bacillus cereus isolates.</title>
        <authorList>
            <person name="Beno S.M."/>
        </authorList>
    </citation>
    <scope>NUCLEOTIDE SEQUENCE [LARGE SCALE GENOMIC DNA]</scope>
    <source>
        <strain evidence="1 2">FSL K6-1030</strain>
    </source>
</reference>
<dbReference type="EMBL" id="MUAU01000497">
    <property type="protein sequence ID" value="OOR65909.1"/>
    <property type="molecule type" value="Genomic_DNA"/>
</dbReference>
<dbReference type="Proteomes" id="UP000190641">
    <property type="component" value="Unassembled WGS sequence"/>
</dbReference>
<evidence type="ECO:0000313" key="1">
    <source>
        <dbReference type="EMBL" id="OOR65909.1"/>
    </source>
</evidence>
<gene>
    <name evidence="1" type="ORF">BLX06_35585</name>
</gene>
<sequence>MKSISQNVLDTLVVGIDEDVQMLFIMMIDYEEEIDMITKEELITAHENLKEVILFCQSHSQGMDVLLMEEILVGINHRISEILGKKFTIENPNAIYGEKLRLPEGVTVRRKLEESSFHYIFDHETFG</sequence>
<evidence type="ECO:0000313" key="2">
    <source>
        <dbReference type="Proteomes" id="UP000190641"/>
    </source>
</evidence>
<protein>
    <submittedName>
        <fullName evidence="1">Uncharacterized protein</fullName>
    </submittedName>
</protein>